<reference evidence="1 2" key="1">
    <citation type="journal article" date="2014" name="Gene">
        <title>A comparative genomic analysis of the alkalitolerant soil bacterium Bacillus lehensis G1.</title>
        <authorList>
            <person name="Noor Y.M."/>
            <person name="Samsulrizal N.H."/>
            <person name="Jema'on N.A."/>
            <person name="Low K.O."/>
            <person name="Ramli A.N."/>
            <person name="Alias N.I."/>
            <person name="Damis S.I."/>
            <person name="Fuzi S.F."/>
            <person name="Isa M.N."/>
            <person name="Murad A.M."/>
            <person name="Raih M.F."/>
            <person name="Bakar F.D."/>
            <person name="Najimudin N."/>
            <person name="Mahadi N.M."/>
            <person name="Illias R.M."/>
        </authorList>
    </citation>
    <scope>NUCLEOTIDE SEQUENCE [LARGE SCALE GENOMIC DNA]</scope>
    <source>
        <strain evidence="1 2">G1</strain>
    </source>
</reference>
<protein>
    <submittedName>
        <fullName evidence="1">Uncharacterized protein</fullName>
    </submittedName>
</protein>
<dbReference type="AlphaFoldDB" id="A0A060LTK7"/>
<accession>A0A060LTK7</accession>
<dbReference type="PATRIC" id="fig|1246626.3.peg.725"/>
<gene>
    <name evidence="1" type="ORF">BleG1_0727</name>
</gene>
<dbReference type="RefSeq" id="WP_038477279.1">
    <property type="nucleotide sequence ID" value="NZ_CP003923.1"/>
</dbReference>
<dbReference type="EMBL" id="CP003923">
    <property type="protein sequence ID" value="AIC93335.1"/>
    <property type="molecule type" value="Genomic_DNA"/>
</dbReference>
<proteinExistence type="predicted"/>
<sequence>MKEIETKSDGLHFLETTMKKRIKEYMNSYSIDENKHLYIYSNFYHALEAIIKHKKDADQITLEDLQPTLQLIESFKRQAE</sequence>
<dbReference type="HOGENOM" id="CLU_2582375_0_0_9"/>
<dbReference type="KEGG" id="ble:BleG1_0727"/>
<evidence type="ECO:0000313" key="2">
    <source>
        <dbReference type="Proteomes" id="UP000027142"/>
    </source>
</evidence>
<dbReference type="Proteomes" id="UP000027142">
    <property type="component" value="Chromosome"/>
</dbReference>
<dbReference type="STRING" id="1246626.BleG1_0727"/>
<keyword evidence="2" id="KW-1185">Reference proteome</keyword>
<organism evidence="1 2">
    <name type="scientific">Shouchella lehensis G1</name>
    <dbReference type="NCBI Taxonomy" id="1246626"/>
    <lineage>
        <taxon>Bacteria</taxon>
        <taxon>Bacillati</taxon>
        <taxon>Bacillota</taxon>
        <taxon>Bacilli</taxon>
        <taxon>Bacillales</taxon>
        <taxon>Bacillaceae</taxon>
        <taxon>Shouchella</taxon>
    </lineage>
</organism>
<name>A0A060LTK7_9BACI</name>
<evidence type="ECO:0000313" key="1">
    <source>
        <dbReference type="EMBL" id="AIC93335.1"/>
    </source>
</evidence>